<dbReference type="Proteomes" id="UP000176992">
    <property type="component" value="Unassembled WGS sequence"/>
</dbReference>
<protein>
    <recommendedName>
        <fullName evidence="9">Glycosyltransferase RgtA/B/C/D-like domain-containing protein</fullName>
    </recommendedName>
</protein>
<evidence type="ECO:0000259" key="9">
    <source>
        <dbReference type="Pfam" id="PF13231"/>
    </source>
</evidence>
<dbReference type="GO" id="GO:0016763">
    <property type="term" value="F:pentosyltransferase activity"/>
    <property type="evidence" value="ECO:0007669"/>
    <property type="project" value="TreeGrafter"/>
</dbReference>
<dbReference type="AlphaFoldDB" id="A0A1F5Y9Y2"/>
<evidence type="ECO:0000256" key="4">
    <source>
        <dbReference type="ARBA" id="ARBA00022679"/>
    </source>
</evidence>
<dbReference type="PANTHER" id="PTHR33908:SF3">
    <property type="entry name" value="UNDECAPRENYL PHOSPHATE-ALPHA-4-AMINO-4-DEOXY-L-ARABINOSE ARABINOSYL TRANSFERASE"/>
    <property type="match status" value="1"/>
</dbReference>
<dbReference type="InterPro" id="IPR038731">
    <property type="entry name" value="RgtA/B/C-like"/>
</dbReference>
<feature type="transmembrane region" description="Helical" evidence="8">
    <location>
        <begin position="121"/>
        <end position="139"/>
    </location>
</feature>
<feature type="transmembrane region" description="Helical" evidence="8">
    <location>
        <begin position="371"/>
        <end position="391"/>
    </location>
</feature>
<feature type="transmembrane region" description="Helical" evidence="8">
    <location>
        <begin position="175"/>
        <end position="205"/>
    </location>
</feature>
<feature type="transmembrane region" description="Helical" evidence="8">
    <location>
        <begin position="272"/>
        <end position="295"/>
    </location>
</feature>
<feature type="transmembrane region" description="Helical" evidence="8">
    <location>
        <begin position="436"/>
        <end position="454"/>
    </location>
</feature>
<evidence type="ECO:0000256" key="2">
    <source>
        <dbReference type="ARBA" id="ARBA00022475"/>
    </source>
</evidence>
<evidence type="ECO:0000256" key="1">
    <source>
        <dbReference type="ARBA" id="ARBA00004651"/>
    </source>
</evidence>
<evidence type="ECO:0000256" key="6">
    <source>
        <dbReference type="ARBA" id="ARBA00022989"/>
    </source>
</evidence>
<feature type="transmembrane region" description="Helical" evidence="8">
    <location>
        <begin position="146"/>
        <end position="163"/>
    </location>
</feature>
<evidence type="ECO:0000256" key="7">
    <source>
        <dbReference type="ARBA" id="ARBA00023136"/>
    </source>
</evidence>
<keyword evidence="7 8" id="KW-0472">Membrane</keyword>
<evidence type="ECO:0000256" key="3">
    <source>
        <dbReference type="ARBA" id="ARBA00022676"/>
    </source>
</evidence>
<comment type="caution">
    <text evidence="10">The sequence shown here is derived from an EMBL/GenBank/DDBJ whole genome shotgun (WGS) entry which is preliminary data.</text>
</comment>
<feature type="transmembrane region" description="Helical" evidence="8">
    <location>
        <begin position="16"/>
        <end position="37"/>
    </location>
</feature>
<gene>
    <name evidence="10" type="ORF">A2Z86_10830</name>
</gene>
<dbReference type="Pfam" id="PF13231">
    <property type="entry name" value="PMT_2"/>
    <property type="match status" value="1"/>
</dbReference>
<evidence type="ECO:0000313" key="11">
    <source>
        <dbReference type="Proteomes" id="UP000176992"/>
    </source>
</evidence>
<evidence type="ECO:0000313" key="10">
    <source>
        <dbReference type="EMBL" id="OGF96984.1"/>
    </source>
</evidence>
<keyword evidence="4" id="KW-0808">Transferase</keyword>
<dbReference type="GO" id="GO:0005886">
    <property type="term" value="C:plasma membrane"/>
    <property type="evidence" value="ECO:0007669"/>
    <property type="project" value="UniProtKB-SubCell"/>
</dbReference>
<proteinExistence type="predicted"/>
<feature type="transmembrane region" description="Helical" evidence="8">
    <location>
        <begin position="98"/>
        <end position="115"/>
    </location>
</feature>
<dbReference type="GO" id="GO:0009103">
    <property type="term" value="P:lipopolysaccharide biosynthetic process"/>
    <property type="evidence" value="ECO:0007669"/>
    <property type="project" value="UniProtKB-ARBA"/>
</dbReference>
<dbReference type="PANTHER" id="PTHR33908">
    <property type="entry name" value="MANNOSYLTRANSFERASE YKCB-RELATED"/>
    <property type="match status" value="1"/>
</dbReference>
<feature type="domain" description="Glycosyltransferase RgtA/B/C/D-like" evidence="9">
    <location>
        <begin position="70"/>
        <end position="233"/>
    </location>
</feature>
<sequence>MNSENKLTRRLVRYRYPVLALFCGLLYLTNLGGYLLFDVDEPRYAETARQMIASGDYVVPMFNGAPRFEKPVLTYWLAAGAYHLFGVNEFAARLPSALCALGTVLLTCLLAGRLIGSGAGLLAGCILAGCLQFFAIGRMSLTDMPLTFFLTATLVMFALGSGAEQEGKSGGKFFLASFAAAGLAVLTKGPVGLLLPAAIIIVQLFFTGRGGEIAKRIPFVSGTAALCLIALPWYVLVCRATDFEFFRVFIVQHNFQRFFGSVAPGGQHVQPIYYYLPCLIIGIYPWSFFAVQSFVSPIYRLVRDFRLKRSASEPLTFPLLWAGLVLVFFSLSRAKLPTYITPAFPPLAILISGYLSRAVADRQESGADGRLIRPALFGLAAAGVLAGFIFLRDGQLAPFETGSLPLATALCFLAGPLAAAALTIRQKFLGAFISQLAGQSLLLLLIALVLMPAVSDYRQLPQKILTEHACTMLGDSGTLAAYRYRKTALTFYSCRTVTYLEADDGDSSFARLSVPLVIITRTAYADELAGKYPGLERLAGQADLSLFIRRE</sequence>
<name>A0A1F5Y9Y2_9BACT</name>
<keyword evidence="3" id="KW-0328">Glycosyltransferase</keyword>
<evidence type="ECO:0000256" key="5">
    <source>
        <dbReference type="ARBA" id="ARBA00022692"/>
    </source>
</evidence>
<feature type="transmembrane region" description="Helical" evidence="8">
    <location>
        <begin position="403"/>
        <end position="424"/>
    </location>
</feature>
<evidence type="ECO:0000256" key="8">
    <source>
        <dbReference type="SAM" id="Phobius"/>
    </source>
</evidence>
<comment type="subcellular location">
    <subcellularLocation>
        <location evidence="1">Cell membrane</location>
        <topology evidence="1">Multi-pass membrane protein</topology>
    </subcellularLocation>
</comment>
<organism evidence="10 11">
    <name type="scientific">Candidatus Glassbacteria bacterium GWA2_58_10</name>
    <dbReference type="NCBI Taxonomy" id="1817865"/>
    <lineage>
        <taxon>Bacteria</taxon>
        <taxon>Candidatus Glassiibacteriota</taxon>
    </lineage>
</organism>
<dbReference type="EMBL" id="MFIV01000244">
    <property type="protein sequence ID" value="OGF96984.1"/>
    <property type="molecule type" value="Genomic_DNA"/>
</dbReference>
<keyword evidence="2" id="KW-1003">Cell membrane</keyword>
<dbReference type="InterPro" id="IPR050297">
    <property type="entry name" value="LipidA_mod_glycosyltrf_83"/>
</dbReference>
<reference evidence="10 11" key="1">
    <citation type="journal article" date="2016" name="Nat. Commun.">
        <title>Thousands of microbial genomes shed light on interconnected biogeochemical processes in an aquifer system.</title>
        <authorList>
            <person name="Anantharaman K."/>
            <person name="Brown C.T."/>
            <person name="Hug L.A."/>
            <person name="Sharon I."/>
            <person name="Castelle C.J."/>
            <person name="Probst A.J."/>
            <person name="Thomas B.C."/>
            <person name="Singh A."/>
            <person name="Wilkins M.J."/>
            <person name="Karaoz U."/>
            <person name="Brodie E.L."/>
            <person name="Williams K.H."/>
            <person name="Hubbard S.S."/>
            <person name="Banfield J.F."/>
        </authorList>
    </citation>
    <scope>NUCLEOTIDE SEQUENCE [LARGE SCALE GENOMIC DNA]</scope>
</reference>
<keyword evidence="6 8" id="KW-1133">Transmembrane helix</keyword>
<dbReference type="GO" id="GO:0010041">
    <property type="term" value="P:response to iron(III) ion"/>
    <property type="evidence" value="ECO:0007669"/>
    <property type="project" value="TreeGrafter"/>
</dbReference>
<keyword evidence="5 8" id="KW-0812">Transmembrane</keyword>
<accession>A0A1F5Y9Y2</accession>
<feature type="transmembrane region" description="Helical" evidence="8">
    <location>
        <begin position="315"/>
        <end position="333"/>
    </location>
</feature>
<feature type="transmembrane region" description="Helical" evidence="8">
    <location>
        <begin position="217"/>
        <end position="236"/>
    </location>
</feature>